<comment type="caution">
    <text evidence="8">The sequence shown here is derived from an EMBL/GenBank/DDBJ whole genome shotgun (WGS) entry which is preliminary data.</text>
</comment>
<dbReference type="SMART" id="SM00968">
    <property type="entry name" value="SMC_hinge"/>
    <property type="match status" value="1"/>
</dbReference>
<evidence type="ECO:0000259" key="7">
    <source>
        <dbReference type="SMART" id="SM00968"/>
    </source>
</evidence>
<keyword evidence="1 6" id="KW-0963">Cytoplasm</keyword>
<comment type="similarity">
    <text evidence="6">Belongs to the SMC family.</text>
</comment>
<feature type="coiled-coil region" evidence="6">
    <location>
        <begin position="763"/>
        <end position="946"/>
    </location>
</feature>
<dbReference type="SUPFAM" id="SSF57997">
    <property type="entry name" value="Tropomyosin"/>
    <property type="match status" value="2"/>
</dbReference>
<feature type="domain" description="SMC hinge" evidence="7">
    <location>
        <begin position="526"/>
        <end position="643"/>
    </location>
</feature>
<evidence type="ECO:0000256" key="2">
    <source>
        <dbReference type="ARBA" id="ARBA00022741"/>
    </source>
</evidence>
<dbReference type="Pfam" id="PF06470">
    <property type="entry name" value="SMC_hinge"/>
    <property type="match status" value="1"/>
</dbReference>
<evidence type="ECO:0000256" key="3">
    <source>
        <dbReference type="ARBA" id="ARBA00022840"/>
    </source>
</evidence>
<dbReference type="Proteomes" id="UP001501510">
    <property type="component" value="Unassembled WGS sequence"/>
</dbReference>
<dbReference type="Gene3D" id="1.20.1060.20">
    <property type="match status" value="1"/>
</dbReference>
<feature type="coiled-coil region" evidence="6">
    <location>
        <begin position="686"/>
        <end position="727"/>
    </location>
</feature>
<sequence length="1194" mass="137647">MFLKSIEIRGFKSFADKTELLFKRGVTGIVGPNGSGKSNISDAVRWVLGEQSVKSLRGSKMEDVIFAGTQFRKPVGVSQVSLILDNNDKELDMEYSEVIITRRLYRSGDSEYYINNTKCRLKDIQELFMDTGIGKEGYSIIGQGKIDAVLSGRPEERRSLLEEAAGIVKFKSRKDEATKRLLNTDENLVRIEDILNTYSERLEPLKNDSEKAKVFIDLSNSLKEKEINLIVYSIENINKKLEEINEKFNLSKEKIDELKKEKDKYKEDTERLTSELEKLDKNNSLSKEKYYNKKDLCKDLESENILISEKMKNIQKDILEREEEFKSNENKLKNYIEEKEKLEKIIKNIKEKSDEIKFSIENSEKNILDFNEFYKDKSNRLNKLKENQIDIVSDISNTRNDIAILKNDMKNIQNKLEQIESSCKTYLNSININLKTKLEIEKQIENINKNIDNLKNNLERNCKEISSIKISLSSKEKKLKQTTSETNRLEANYQMLSNLEKHYEGYNRSVKVLMEHISKDRIKDSKGKCEVLGKVIKVEKHLEKAMEIALGGYISNIITKDEFIAKNLINYLKSNNLGRATFLPLTTIKGKKLNLNNNILNYKGFIGIASDLIKYNDRFSNIINHVLGRTIVVKDMDSALHVSKIMKFSCKVVTIEGEVVNPGGSLTGGSFRKKSGSSIISRKREIEEISMKVKSSKEEIEILSKNISQRRNELKILDEENLNIKDEVYKDNIEVTKLQSKLMSIRENTDTLKSNLRVSKKEVELIESDINSTEVNIKKEENKLNELIKNKEINEKNIDSLEKLINEKNKTIKDSEEKLTELKIKNAQLKENIDSKSKDFNNIQKDIKELQNNQSDILVKNKRDNGTIEDYKNNIINNKKEIDSIKNSIENLESSFKEYEVYRIKLKDNLEKYKNKEESISLVFQNKEQEVHKQELQITKHKTEKESFYNKLNEEFSLTYAEALSFKKDILDIVKYKSEVSSLKGKITSLGNVNLGAIEEYKELNEKITFMNNQKEDLVKSKEELQNVIDEMTKKMRTVFSENFNKLNRYFNETFRQLFKGGSGNLILNGEDELTCNIDINVQPPGKKLQNINLMSGGEKGLSAIALLFAILKMKPTPFCILDEIEAALDDANVIRYGEFLKEFSEKIQFIVITHRKGTMEACDALYGVTMEEKGVSKLISVDLTARKEAAVTS</sequence>
<dbReference type="InterPro" id="IPR011890">
    <property type="entry name" value="SMC_prok"/>
</dbReference>
<keyword evidence="9" id="KW-1185">Reference proteome</keyword>
<dbReference type="EMBL" id="BAAACG010000006">
    <property type="protein sequence ID" value="GAA0734875.1"/>
    <property type="molecule type" value="Genomic_DNA"/>
</dbReference>
<dbReference type="InterPro" id="IPR027417">
    <property type="entry name" value="P-loop_NTPase"/>
</dbReference>
<comment type="function">
    <text evidence="6">Required for chromosome condensation and partitioning.</text>
</comment>
<keyword evidence="4 6" id="KW-0175">Coiled coil</keyword>
<organism evidence="8 9">
    <name type="scientific">Clostridium oceanicum</name>
    <dbReference type="NCBI Taxonomy" id="1543"/>
    <lineage>
        <taxon>Bacteria</taxon>
        <taxon>Bacillati</taxon>
        <taxon>Bacillota</taxon>
        <taxon>Clostridia</taxon>
        <taxon>Eubacteriales</taxon>
        <taxon>Clostridiaceae</taxon>
        <taxon>Clostridium</taxon>
    </lineage>
</organism>
<evidence type="ECO:0000256" key="4">
    <source>
        <dbReference type="ARBA" id="ARBA00023054"/>
    </source>
</evidence>
<proteinExistence type="inferred from homology"/>
<dbReference type="SUPFAM" id="SSF75553">
    <property type="entry name" value="Smc hinge domain"/>
    <property type="match status" value="1"/>
</dbReference>
<dbReference type="InterPro" id="IPR024704">
    <property type="entry name" value="SMC"/>
</dbReference>
<comment type="subunit">
    <text evidence="6">Homodimer.</text>
</comment>
<dbReference type="PIRSF" id="PIRSF005719">
    <property type="entry name" value="SMC"/>
    <property type="match status" value="1"/>
</dbReference>
<dbReference type="NCBIfam" id="TIGR02168">
    <property type="entry name" value="SMC_prok_B"/>
    <property type="match status" value="1"/>
</dbReference>
<evidence type="ECO:0000313" key="9">
    <source>
        <dbReference type="Proteomes" id="UP001501510"/>
    </source>
</evidence>
<keyword evidence="5 6" id="KW-0238">DNA-binding</keyword>
<dbReference type="InterPro" id="IPR003395">
    <property type="entry name" value="RecF/RecN/SMC_N"/>
</dbReference>
<dbReference type="CDD" id="cd03278">
    <property type="entry name" value="ABC_SMC_barmotin"/>
    <property type="match status" value="1"/>
</dbReference>
<feature type="coiled-coil region" evidence="6">
    <location>
        <begin position="395"/>
        <end position="499"/>
    </location>
</feature>
<keyword evidence="2 6" id="KW-0547">Nucleotide-binding</keyword>
<keyword evidence="3 6" id="KW-0067">ATP-binding</keyword>
<name>A0ABN1JBM9_9CLOT</name>
<evidence type="ECO:0000313" key="8">
    <source>
        <dbReference type="EMBL" id="GAA0734875.1"/>
    </source>
</evidence>
<evidence type="ECO:0000256" key="1">
    <source>
        <dbReference type="ARBA" id="ARBA00022490"/>
    </source>
</evidence>
<accession>A0ABN1JBM9</accession>
<dbReference type="RefSeq" id="WP_343759058.1">
    <property type="nucleotide sequence ID" value="NZ_BAAACG010000006.1"/>
</dbReference>
<dbReference type="HAMAP" id="MF_01894">
    <property type="entry name" value="Smc_prok"/>
    <property type="match status" value="1"/>
</dbReference>
<feature type="coiled-coil region" evidence="6">
    <location>
        <begin position="994"/>
        <end position="1042"/>
    </location>
</feature>
<gene>
    <name evidence="6 8" type="primary">smc</name>
    <name evidence="8" type="ORF">GCM10008906_07650</name>
</gene>
<dbReference type="Gene3D" id="3.40.50.300">
    <property type="entry name" value="P-loop containing nucleotide triphosphate hydrolases"/>
    <property type="match status" value="2"/>
</dbReference>
<evidence type="ECO:0000256" key="6">
    <source>
        <dbReference type="HAMAP-Rule" id="MF_01894"/>
    </source>
</evidence>
<reference evidence="8 9" key="1">
    <citation type="journal article" date="2019" name="Int. J. Syst. Evol. Microbiol.">
        <title>The Global Catalogue of Microorganisms (GCM) 10K type strain sequencing project: providing services to taxonomists for standard genome sequencing and annotation.</title>
        <authorList>
            <consortium name="The Broad Institute Genomics Platform"/>
            <consortium name="The Broad Institute Genome Sequencing Center for Infectious Disease"/>
            <person name="Wu L."/>
            <person name="Ma J."/>
        </authorList>
    </citation>
    <scope>NUCLEOTIDE SEQUENCE [LARGE SCALE GENOMIC DNA]</scope>
    <source>
        <strain evidence="8 9">JCM 1407</strain>
    </source>
</reference>
<feature type="coiled-coil region" evidence="6">
    <location>
        <begin position="234"/>
        <end position="355"/>
    </location>
</feature>
<dbReference type="InterPro" id="IPR036277">
    <property type="entry name" value="SMC_hinge_sf"/>
</dbReference>
<feature type="binding site" evidence="6">
    <location>
        <begin position="32"/>
        <end position="39"/>
    </location>
    <ligand>
        <name>ATP</name>
        <dbReference type="ChEBI" id="CHEBI:30616"/>
    </ligand>
</feature>
<evidence type="ECO:0000256" key="5">
    <source>
        <dbReference type="ARBA" id="ARBA00023125"/>
    </source>
</evidence>
<dbReference type="Pfam" id="PF02463">
    <property type="entry name" value="SMC_N"/>
    <property type="match status" value="2"/>
</dbReference>
<comment type="subcellular location">
    <subcellularLocation>
        <location evidence="6">Cytoplasm</location>
    </subcellularLocation>
</comment>
<dbReference type="InterPro" id="IPR010935">
    <property type="entry name" value="SMC_hinge"/>
</dbReference>
<dbReference type="PANTHER" id="PTHR43977">
    <property type="entry name" value="STRUCTURAL MAINTENANCE OF CHROMOSOMES PROTEIN 3"/>
    <property type="match status" value="1"/>
</dbReference>
<dbReference type="Gene3D" id="3.30.70.1620">
    <property type="match status" value="1"/>
</dbReference>
<comment type="domain">
    <text evidence="6">Contains large globular domains required for ATP hydrolysis at each terminus and a third globular domain forming a flexible hinge near the middle of the molecule. These domains are separated by coiled-coil structures.</text>
</comment>
<dbReference type="SUPFAM" id="SSF52540">
    <property type="entry name" value="P-loop containing nucleoside triphosphate hydrolases"/>
    <property type="match status" value="1"/>
</dbReference>
<protein>
    <recommendedName>
        <fullName evidence="6">Chromosome partition protein Smc</fullName>
    </recommendedName>
</protein>